<dbReference type="PROSITE" id="PS51257">
    <property type="entry name" value="PROKAR_LIPOPROTEIN"/>
    <property type="match status" value="1"/>
</dbReference>
<evidence type="ECO:0000313" key="1">
    <source>
        <dbReference type="EMBL" id="KAF1986118.1"/>
    </source>
</evidence>
<dbReference type="EMBL" id="ML977158">
    <property type="protein sequence ID" value="KAF1986118.1"/>
    <property type="molecule type" value="Genomic_DNA"/>
</dbReference>
<name>A0A6G1GZG5_9PEZI</name>
<sequence length="81" mass="9519">MFFKKSVQSITITAEKIFFSYHHSLSSCFHGQNSFAPALPAYYMSSIFVNLIGDFPIYTFPNLRKTLRRDSRHYFNRDLSL</sequence>
<proteinExistence type="predicted"/>
<accession>A0A6G1GZG5</accession>
<dbReference type="Proteomes" id="UP000800041">
    <property type="component" value="Unassembled WGS sequence"/>
</dbReference>
<keyword evidence="2" id="KW-1185">Reference proteome</keyword>
<reference evidence="1" key="1">
    <citation type="journal article" date="2020" name="Stud. Mycol.">
        <title>101 Dothideomycetes genomes: a test case for predicting lifestyles and emergence of pathogens.</title>
        <authorList>
            <person name="Haridas S."/>
            <person name="Albert R."/>
            <person name="Binder M."/>
            <person name="Bloem J."/>
            <person name="Labutti K."/>
            <person name="Salamov A."/>
            <person name="Andreopoulos B."/>
            <person name="Baker S."/>
            <person name="Barry K."/>
            <person name="Bills G."/>
            <person name="Bluhm B."/>
            <person name="Cannon C."/>
            <person name="Castanera R."/>
            <person name="Culley D."/>
            <person name="Daum C."/>
            <person name="Ezra D."/>
            <person name="Gonzalez J."/>
            <person name="Henrissat B."/>
            <person name="Kuo A."/>
            <person name="Liang C."/>
            <person name="Lipzen A."/>
            <person name="Lutzoni F."/>
            <person name="Magnuson J."/>
            <person name="Mondo S."/>
            <person name="Nolan M."/>
            <person name="Ohm R."/>
            <person name="Pangilinan J."/>
            <person name="Park H.-J."/>
            <person name="Ramirez L."/>
            <person name="Alfaro M."/>
            <person name="Sun H."/>
            <person name="Tritt A."/>
            <person name="Yoshinaga Y."/>
            <person name="Zwiers L.-H."/>
            <person name="Turgeon B."/>
            <person name="Goodwin S."/>
            <person name="Spatafora J."/>
            <person name="Crous P."/>
            <person name="Grigoriev I."/>
        </authorList>
    </citation>
    <scope>NUCLEOTIDE SEQUENCE</scope>
    <source>
        <strain evidence="1">CBS 113979</strain>
    </source>
</reference>
<gene>
    <name evidence="1" type="ORF">K402DRAFT_90356</name>
</gene>
<organism evidence="1 2">
    <name type="scientific">Aulographum hederae CBS 113979</name>
    <dbReference type="NCBI Taxonomy" id="1176131"/>
    <lineage>
        <taxon>Eukaryota</taxon>
        <taxon>Fungi</taxon>
        <taxon>Dikarya</taxon>
        <taxon>Ascomycota</taxon>
        <taxon>Pezizomycotina</taxon>
        <taxon>Dothideomycetes</taxon>
        <taxon>Pleosporomycetidae</taxon>
        <taxon>Aulographales</taxon>
        <taxon>Aulographaceae</taxon>
    </lineage>
</organism>
<dbReference type="AlphaFoldDB" id="A0A6G1GZG5"/>
<evidence type="ECO:0000313" key="2">
    <source>
        <dbReference type="Proteomes" id="UP000800041"/>
    </source>
</evidence>
<protein>
    <submittedName>
        <fullName evidence="1">Uncharacterized protein</fullName>
    </submittedName>
</protein>